<evidence type="ECO:0000256" key="1">
    <source>
        <dbReference type="SAM" id="MobiDB-lite"/>
    </source>
</evidence>
<evidence type="ECO:0000313" key="2">
    <source>
        <dbReference type="EMBL" id="OQV24339.1"/>
    </source>
</evidence>
<reference evidence="3" key="1">
    <citation type="submission" date="2017-01" db="EMBL/GenBank/DDBJ databases">
        <title>Comparative genomics of anhydrobiosis in the tardigrade Hypsibius dujardini.</title>
        <authorList>
            <person name="Yoshida Y."/>
            <person name="Koutsovoulos G."/>
            <person name="Laetsch D."/>
            <person name="Stevens L."/>
            <person name="Kumar S."/>
            <person name="Horikawa D."/>
            <person name="Ishino K."/>
            <person name="Komine S."/>
            <person name="Tomita M."/>
            <person name="Blaxter M."/>
            <person name="Arakawa K."/>
        </authorList>
    </citation>
    <scope>NUCLEOTIDE SEQUENCE [LARGE SCALE GENOMIC DNA]</scope>
    <source>
        <strain evidence="3">Z151</strain>
    </source>
</reference>
<protein>
    <submittedName>
        <fullName evidence="2">Uncharacterized protein</fullName>
    </submittedName>
</protein>
<organism evidence="2 3">
    <name type="scientific">Hypsibius exemplaris</name>
    <name type="common">Freshwater tardigrade</name>
    <dbReference type="NCBI Taxonomy" id="2072580"/>
    <lineage>
        <taxon>Eukaryota</taxon>
        <taxon>Metazoa</taxon>
        <taxon>Ecdysozoa</taxon>
        <taxon>Tardigrada</taxon>
        <taxon>Eutardigrada</taxon>
        <taxon>Parachela</taxon>
        <taxon>Hypsibioidea</taxon>
        <taxon>Hypsibiidae</taxon>
        <taxon>Hypsibius</taxon>
    </lineage>
</organism>
<name>A0A1W0X9X5_HYPEX</name>
<dbReference type="OrthoDB" id="10605041at2759"/>
<sequence length="604" mass="68732">MASREITANAKDAPGLPQRNGSPNPEILSYPDSEGMKELTDMTLAELLTHLDPSLELATQEFQAGTSEVHWTERRLAARACYEIVYGIFTEKIPLALVSELLEVLAYFLESTFASQDYERIASSRELFRSFLSILQSLLVDHASGLWVAKILSIYYLKEGVVPDATVRDILIKLDTTTKCVATKPLHNALLALLHSLQPLRPDLISKSLFKRSVGAFPEFQPKYQERLPQRPVQYHRFESLVEPKTYEQWERMPWAIGKRDKWMTVDALPDTQSFVEFWDSVRWPDSSSALLADPKLLHSLWLSPRPSRTAVLLERKILNSLNYMFHRCELPESGRTAGVEAGDGYTDKLFELAEHISDHLHETLPSVATAAIELLNCPTTPIDSFVKAVENLSIIYLAGNGIDRLEQALHRLMFRFQSESPAHQLRILAALRKLLAGFFRDLPRLWHLQMLETEEKTMESAKTLFVVEETAIQACYVDTKETLELLLEFLDAMLWEPLLEKPCPEEYSLLMWSEAVNIWALLQSLEQYEPNGINLPVLLPHPHFFQCGLLHASILVSHPIRALAQRFLDVQTVSDENAKTMAVLRNIIEEDEQVLSYENKAAA</sequence>
<dbReference type="Proteomes" id="UP000192578">
    <property type="component" value="Unassembled WGS sequence"/>
</dbReference>
<dbReference type="AlphaFoldDB" id="A0A1W0X9X5"/>
<evidence type="ECO:0000313" key="3">
    <source>
        <dbReference type="Proteomes" id="UP000192578"/>
    </source>
</evidence>
<accession>A0A1W0X9X5</accession>
<comment type="caution">
    <text evidence="2">The sequence shown here is derived from an EMBL/GenBank/DDBJ whole genome shotgun (WGS) entry which is preliminary data.</text>
</comment>
<dbReference type="EMBL" id="MTYJ01000007">
    <property type="protein sequence ID" value="OQV24339.1"/>
    <property type="molecule type" value="Genomic_DNA"/>
</dbReference>
<gene>
    <name evidence="2" type="ORF">BV898_01877</name>
</gene>
<feature type="region of interest" description="Disordered" evidence="1">
    <location>
        <begin position="1"/>
        <end position="32"/>
    </location>
</feature>
<keyword evidence="3" id="KW-1185">Reference proteome</keyword>
<proteinExistence type="predicted"/>